<feature type="compositionally biased region" description="Low complexity" evidence="1">
    <location>
        <begin position="158"/>
        <end position="168"/>
    </location>
</feature>
<feature type="compositionally biased region" description="Basic and acidic residues" evidence="1">
    <location>
        <begin position="284"/>
        <end position="304"/>
    </location>
</feature>
<feature type="compositionally biased region" description="Basic and acidic residues" evidence="1">
    <location>
        <begin position="226"/>
        <end position="249"/>
    </location>
</feature>
<dbReference type="InterPro" id="IPR001623">
    <property type="entry name" value="DnaJ_domain"/>
</dbReference>
<evidence type="ECO:0000256" key="1">
    <source>
        <dbReference type="SAM" id="MobiDB-lite"/>
    </source>
</evidence>
<sequence>MSGASVGCSQPRPCSGVKTVRRCRNRRETDNVVLIDVDSDSFPNVIIIDVPESLQNKLRGSSVLRNDRKGPWATVICLDDDEGTDGNNAHPGVEVDENVKNGASSSKRDFSAPRNYASSSNSVADDCQFVRENLSPVKLSKGKRTYSRKGPANQYGLSADSESSSSDSDYVDCELMEGPSGRLREQWEKASSKRKCDTRNGRSDTKDPEVVFSGAHRNGNLANGHGEPKKTAESKEKEPPAHSIPKEDGDSGCSYSNSKQAVVDDDDLLESVLKTPFPGSKADPPCRREPVNGERPFDNAEHHSGQFFEKGGSSFHNEEEQVPRGADSVPYSDWGSRKVNHVEKVLQNKKEPHEIQCQNPVNQDYGKSISGDKGNISQETITENTSKTTNDLINKVQPVRSHSCSVSANEEPMRLVSNSQMEDKGVDLVHSMDCDVTLNLEGCILSEREKLKETDEYKKAVEEEWASRQRALQIQAEEAQNLRRLHKRRKAESLRLLDMERRQKQRVEEIRETQKKDEENMNLKEVIRAAVRKELNQLELTCHDMASLLRGLGVLVGVVGQSPSSNEVRLAYKRALLTFHPDRASGSDIRKQVEAEEKFKLISRMKDKFLLT</sequence>
<feature type="domain" description="J" evidence="2">
    <location>
        <begin position="547"/>
        <end position="612"/>
    </location>
</feature>
<evidence type="ECO:0000313" key="4">
    <source>
        <dbReference type="RefSeq" id="XP_027097686.1"/>
    </source>
</evidence>
<dbReference type="CDD" id="cd06257">
    <property type="entry name" value="DnaJ"/>
    <property type="match status" value="1"/>
</dbReference>
<dbReference type="Proteomes" id="UP001652660">
    <property type="component" value="Chromosome 11e"/>
</dbReference>
<organism evidence="3 4">
    <name type="scientific">Coffea arabica</name>
    <name type="common">Arabian coffee</name>
    <dbReference type="NCBI Taxonomy" id="13443"/>
    <lineage>
        <taxon>Eukaryota</taxon>
        <taxon>Viridiplantae</taxon>
        <taxon>Streptophyta</taxon>
        <taxon>Embryophyta</taxon>
        <taxon>Tracheophyta</taxon>
        <taxon>Spermatophyta</taxon>
        <taxon>Magnoliopsida</taxon>
        <taxon>eudicotyledons</taxon>
        <taxon>Gunneridae</taxon>
        <taxon>Pentapetalae</taxon>
        <taxon>asterids</taxon>
        <taxon>lamiids</taxon>
        <taxon>Gentianales</taxon>
        <taxon>Rubiaceae</taxon>
        <taxon>Ixoroideae</taxon>
        <taxon>Gardenieae complex</taxon>
        <taxon>Bertiereae - Coffeeae clade</taxon>
        <taxon>Coffeeae</taxon>
        <taxon>Coffea</taxon>
    </lineage>
</organism>
<dbReference type="RefSeq" id="XP_027097686.1">
    <property type="nucleotide sequence ID" value="XM_027241885.2"/>
</dbReference>
<feature type="region of interest" description="Disordered" evidence="1">
    <location>
        <begin position="141"/>
        <end position="333"/>
    </location>
</feature>
<dbReference type="PROSITE" id="PS50076">
    <property type="entry name" value="DNAJ_2"/>
    <property type="match status" value="1"/>
</dbReference>
<dbReference type="SUPFAM" id="SSF46565">
    <property type="entry name" value="Chaperone J-domain"/>
    <property type="match status" value="1"/>
</dbReference>
<dbReference type="AlphaFoldDB" id="A0A6P6V4V4"/>
<accession>A0A6P6V4V4</accession>
<feature type="compositionally biased region" description="Basic and acidic residues" evidence="1">
    <location>
        <begin position="182"/>
        <end position="209"/>
    </location>
</feature>
<dbReference type="GeneID" id="113717185"/>
<evidence type="ECO:0000313" key="3">
    <source>
        <dbReference type="Proteomes" id="UP001652660"/>
    </source>
</evidence>
<dbReference type="Gene3D" id="1.10.287.110">
    <property type="entry name" value="DnaJ domain"/>
    <property type="match status" value="1"/>
</dbReference>
<protein>
    <recommendedName>
        <fullName evidence="2">J domain-containing protein</fullName>
    </recommendedName>
</protein>
<reference evidence="3" key="1">
    <citation type="journal article" date="2025" name="Foods">
        <title>Unveiling the Microbial Signatures of Arabica Coffee Cherries: Insights into Ripeness Specific Diversity, Functional Traits, and Implications for Quality and Safety.</title>
        <authorList>
            <consortium name="RefSeq"/>
            <person name="Tenea G.N."/>
            <person name="Cifuentes V."/>
            <person name="Reyes P."/>
            <person name="Cevallos-Vallejos M."/>
        </authorList>
    </citation>
    <scope>NUCLEOTIDE SEQUENCE [LARGE SCALE GENOMIC DNA]</scope>
</reference>
<feature type="region of interest" description="Disordered" evidence="1">
    <location>
        <begin position="81"/>
        <end position="122"/>
    </location>
</feature>
<dbReference type="PANTHER" id="PTHR36335:SF1">
    <property type="entry name" value="CHAPERONE DNAJ-DOMAIN SUPERFAMILY PROTEIN"/>
    <property type="match status" value="1"/>
</dbReference>
<name>A0A6P6V4V4_COFAR</name>
<evidence type="ECO:0000259" key="2">
    <source>
        <dbReference type="PROSITE" id="PS50076"/>
    </source>
</evidence>
<reference evidence="4" key="2">
    <citation type="submission" date="2025-08" db="UniProtKB">
        <authorList>
            <consortium name="RefSeq"/>
        </authorList>
    </citation>
    <scope>IDENTIFICATION</scope>
    <source>
        <tissue evidence="4">Leaves</tissue>
    </source>
</reference>
<dbReference type="PANTHER" id="PTHR36335">
    <property type="entry name" value="CHAPERONE DNAJ-DOMAIN SUPERFAMILY PROTEIN"/>
    <property type="match status" value="1"/>
</dbReference>
<proteinExistence type="predicted"/>
<gene>
    <name evidence="4" type="primary">LOC113717185</name>
</gene>
<keyword evidence="3" id="KW-1185">Reference proteome</keyword>
<dbReference type="OrthoDB" id="498970at2759"/>
<dbReference type="InterPro" id="IPR036869">
    <property type="entry name" value="J_dom_sf"/>
</dbReference>